<comment type="function">
    <text evidence="9">Acts as a component of the essential kinetochore-associated NDC80 complex, which is required for chromosome segregation and spindle checkpoint activity.</text>
</comment>
<evidence type="ECO:0000256" key="6">
    <source>
        <dbReference type="ARBA" id="ARBA00023054"/>
    </source>
</evidence>
<dbReference type="Proteomes" id="UP000504621">
    <property type="component" value="Unplaced"/>
</dbReference>
<comment type="subcellular location">
    <subcellularLocation>
        <location evidence="1">Chromosome</location>
        <location evidence="1">Centromere</location>
    </subcellularLocation>
    <subcellularLocation>
        <location evidence="9">Nucleus</location>
    </subcellularLocation>
    <subcellularLocation>
        <location evidence="9">Chromosome</location>
        <location evidence="9">Centromere</location>
        <location evidence="9">Kinetochore</location>
    </subcellularLocation>
</comment>
<evidence type="ECO:0000256" key="3">
    <source>
        <dbReference type="ARBA" id="ARBA00022454"/>
    </source>
</evidence>
<evidence type="ECO:0000256" key="2">
    <source>
        <dbReference type="ARBA" id="ARBA00006379"/>
    </source>
</evidence>
<name>A0A6J1AZ92_9ROSI</name>
<proteinExistence type="inferred from homology"/>
<comment type="similarity">
    <text evidence="2 9">Belongs to the SPC25 family.</text>
</comment>
<dbReference type="InterPro" id="IPR045143">
    <property type="entry name" value="Spc25"/>
</dbReference>
<keyword evidence="7 9" id="KW-0131">Cell cycle</keyword>
<dbReference type="GO" id="GO:0051301">
    <property type="term" value="P:cell division"/>
    <property type="evidence" value="ECO:0007669"/>
    <property type="project" value="UniProtKB-UniRule"/>
</dbReference>
<keyword evidence="9" id="KW-0539">Nucleus</keyword>
<keyword evidence="5 9" id="KW-0498">Mitosis</keyword>
<keyword evidence="3 9" id="KW-0158">Chromosome</keyword>
<dbReference type="OrthoDB" id="6353017at2759"/>
<evidence type="ECO:0000256" key="7">
    <source>
        <dbReference type="ARBA" id="ARBA00023306"/>
    </source>
</evidence>
<evidence type="ECO:0000313" key="12">
    <source>
        <dbReference type="Proteomes" id="UP000504621"/>
    </source>
</evidence>
<evidence type="ECO:0000313" key="13">
    <source>
        <dbReference type="RefSeq" id="XP_021292293.1"/>
    </source>
</evidence>
<comment type="subunit">
    <text evidence="9">Component of the NDC80 complex.</text>
</comment>
<reference evidence="13" key="1">
    <citation type="submission" date="2025-08" db="UniProtKB">
        <authorList>
            <consortium name="RefSeq"/>
        </authorList>
    </citation>
    <scope>IDENTIFICATION</scope>
    <source>
        <tissue evidence="13">Leaf</tissue>
    </source>
</reference>
<evidence type="ECO:0000256" key="8">
    <source>
        <dbReference type="ARBA" id="ARBA00023328"/>
    </source>
</evidence>
<dbReference type="FunFam" id="3.30.457.50:FF:000001">
    <property type="entry name" value="Probable kinetochore protein spc25"/>
    <property type="match status" value="1"/>
</dbReference>
<organism evidence="12 13">
    <name type="scientific">Herrania umbratica</name>
    <dbReference type="NCBI Taxonomy" id="108875"/>
    <lineage>
        <taxon>Eukaryota</taxon>
        <taxon>Viridiplantae</taxon>
        <taxon>Streptophyta</taxon>
        <taxon>Embryophyta</taxon>
        <taxon>Tracheophyta</taxon>
        <taxon>Spermatophyta</taxon>
        <taxon>Magnoliopsida</taxon>
        <taxon>eudicotyledons</taxon>
        <taxon>Gunneridae</taxon>
        <taxon>Pentapetalae</taxon>
        <taxon>rosids</taxon>
        <taxon>malvids</taxon>
        <taxon>Malvales</taxon>
        <taxon>Malvaceae</taxon>
        <taxon>Byttnerioideae</taxon>
        <taxon>Herrania</taxon>
    </lineage>
</organism>
<evidence type="ECO:0000256" key="4">
    <source>
        <dbReference type="ARBA" id="ARBA00022618"/>
    </source>
</evidence>
<dbReference type="Gene3D" id="3.30.457.50">
    <property type="entry name" value="Chromosome segregation protein Spc25"/>
    <property type="match status" value="1"/>
</dbReference>
<dbReference type="Pfam" id="PF08234">
    <property type="entry name" value="Spindle_Spc25"/>
    <property type="match status" value="1"/>
</dbReference>
<evidence type="ECO:0000256" key="1">
    <source>
        <dbReference type="ARBA" id="ARBA00004584"/>
    </source>
</evidence>
<dbReference type="InterPro" id="IPR013255">
    <property type="entry name" value="Spc25_C"/>
</dbReference>
<dbReference type="RefSeq" id="XP_021292293.1">
    <property type="nucleotide sequence ID" value="XM_021436618.1"/>
</dbReference>
<keyword evidence="8 9" id="KW-0137">Centromere</keyword>
<dbReference type="PANTHER" id="PTHR14281:SF0">
    <property type="entry name" value="KINETOCHORE PROTEIN SPC25"/>
    <property type="match status" value="1"/>
</dbReference>
<accession>A0A6J1AZ92</accession>
<keyword evidence="9" id="KW-0995">Kinetochore</keyword>
<dbReference type="PANTHER" id="PTHR14281">
    <property type="entry name" value="KINETOCHORE PROTEIN SPC25-RELATED"/>
    <property type="match status" value="1"/>
</dbReference>
<feature type="coiled-coil region" evidence="10">
    <location>
        <begin position="52"/>
        <end position="79"/>
    </location>
</feature>
<dbReference type="GO" id="GO:0031262">
    <property type="term" value="C:Ndc80 complex"/>
    <property type="evidence" value="ECO:0007669"/>
    <property type="project" value="InterPro"/>
</dbReference>
<dbReference type="GO" id="GO:0007059">
    <property type="term" value="P:chromosome segregation"/>
    <property type="evidence" value="ECO:0007669"/>
    <property type="project" value="InterPro"/>
</dbReference>
<gene>
    <name evidence="13" type="primary">LOC110422624</name>
</gene>
<keyword evidence="6 10" id="KW-0175">Coiled coil</keyword>
<feature type="domain" description="Chromosome segregation protein Spc25 C-terminal" evidence="11">
    <location>
        <begin position="163"/>
        <end position="231"/>
    </location>
</feature>
<dbReference type="GeneID" id="110422624"/>
<sequence length="336" mass="38144">MESETEQSPRTKMESLRTICEREVPIQQQKIDSFTASFPTSLHSIRALAQDTAQNQAKLAKMKANLRESEDELVKVLAVKTRKEAKQMATRDSISALKARVEKLKRTVQVQRAGRDEYAAIISQQSLALATTEEEAKHDIEENGEIQEAISWYNWVLGFQIEGGHGVKFTFNDINIKNPKQEYSFTIRHANDTYSLLDCDIQLDGIKELINELNRTNGLFKFVRIMREKFQEAVALGLQLQYRSLHQDSSTISMSGPALSVSTDISESSAKKNEHHIPLREVNRQFKKVNHGSKSPAKINENQIHDGEVNRHPIKVAKSDILSPVVRRSPRLKAKK</sequence>
<dbReference type="CDD" id="cd23784">
    <property type="entry name" value="RWD_Spc25"/>
    <property type="match status" value="1"/>
</dbReference>
<dbReference type="GO" id="GO:0005634">
    <property type="term" value="C:nucleus"/>
    <property type="evidence" value="ECO:0007669"/>
    <property type="project" value="UniProtKB-SubCell"/>
</dbReference>
<evidence type="ECO:0000259" key="11">
    <source>
        <dbReference type="Pfam" id="PF08234"/>
    </source>
</evidence>
<keyword evidence="4 9" id="KW-0132">Cell division</keyword>
<dbReference type="AlphaFoldDB" id="A0A6J1AZ92"/>
<evidence type="ECO:0000256" key="9">
    <source>
        <dbReference type="RuleBase" id="RU367150"/>
    </source>
</evidence>
<evidence type="ECO:0000256" key="10">
    <source>
        <dbReference type="SAM" id="Coils"/>
    </source>
</evidence>
<protein>
    <recommendedName>
        <fullName evidence="9">Kinetochore protein SPC25</fullName>
    </recommendedName>
</protein>
<keyword evidence="12" id="KW-1185">Reference proteome</keyword>
<evidence type="ECO:0000256" key="5">
    <source>
        <dbReference type="ARBA" id="ARBA00022776"/>
    </source>
</evidence>